<evidence type="ECO:0000256" key="5">
    <source>
        <dbReference type="RuleBase" id="RU003495"/>
    </source>
</evidence>
<evidence type="ECO:0000256" key="1">
    <source>
        <dbReference type="ARBA" id="ARBA00022729"/>
    </source>
</evidence>
<keyword evidence="3 4" id="KW-0961">Cell wall biogenesis/degradation</keyword>
<dbReference type="CDD" id="cd22268">
    <property type="entry name" value="DPBB_RlpA-like"/>
    <property type="match status" value="1"/>
</dbReference>
<feature type="domain" description="SPOR" evidence="7">
    <location>
        <begin position="264"/>
        <end position="343"/>
    </location>
</feature>
<name>L0GZW2_9GAMM</name>
<comment type="similarity">
    <text evidence="4 5">Belongs to the RlpA family.</text>
</comment>
<dbReference type="GO" id="GO:0009279">
    <property type="term" value="C:cell outer membrane"/>
    <property type="evidence" value="ECO:0007669"/>
    <property type="project" value="TreeGrafter"/>
</dbReference>
<dbReference type="HAMAP" id="MF_02071">
    <property type="entry name" value="RlpA"/>
    <property type="match status" value="1"/>
</dbReference>
<dbReference type="InterPro" id="IPR036680">
    <property type="entry name" value="SPOR-like_sf"/>
</dbReference>
<protein>
    <recommendedName>
        <fullName evidence="4">Endolytic peptidoglycan transglycosylase RlpA</fullName>
        <ecNumber evidence="4">4.2.2.-</ecNumber>
    </recommendedName>
</protein>
<feature type="compositionally biased region" description="Low complexity" evidence="6">
    <location>
        <begin position="52"/>
        <end position="62"/>
    </location>
</feature>
<keyword evidence="2 4" id="KW-0456">Lyase</keyword>
<dbReference type="GO" id="GO:0008932">
    <property type="term" value="F:lytic endotransglycosylase activity"/>
    <property type="evidence" value="ECO:0007669"/>
    <property type="project" value="UniProtKB-UniRule"/>
</dbReference>
<keyword evidence="9" id="KW-1185">Reference proteome</keyword>
<evidence type="ECO:0000313" key="9">
    <source>
        <dbReference type="Proteomes" id="UP000010816"/>
    </source>
</evidence>
<proteinExistence type="inferred from homology"/>
<evidence type="ECO:0000256" key="2">
    <source>
        <dbReference type="ARBA" id="ARBA00023239"/>
    </source>
</evidence>
<evidence type="ECO:0000256" key="4">
    <source>
        <dbReference type="HAMAP-Rule" id="MF_02071"/>
    </source>
</evidence>
<dbReference type="Proteomes" id="UP000010816">
    <property type="component" value="Chromosome"/>
</dbReference>
<keyword evidence="1" id="KW-0732">Signal</keyword>
<dbReference type="HOGENOM" id="CLU_042923_3_2_6"/>
<feature type="region of interest" description="Disordered" evidence="6">
    <location>
        <begin position="196"/>
        <end position="216"/>
    </location>
</feature>
<dbReference type="eggNOG" id="COG3087">
    <property type="taxonomic scope" value="Bacteria"/>
</dbReference>
<dbReference type="KEGG" id="tmb:Thimo_2778"/>
<dbReference type="InterPro" id="IPR012997">
    <property type="entry name" value="RplA"/>
</dbReference>
<dbReference type="GO" id="GO:0000270">
    <property type="term" value="P:peptidoglycan metabolic process"/>
    <property type="evidence" value="ECO:0007669"/>
    <property type="project" value="UniProtKB-UniRule"/>
</dbReference>
<reference evidence="8 9" key="1">
    <citation type="submission" date="2011-09" db="EMBL/GenBank/DDBJ databases">
        <title>Complete sequence of chromosome of Thioflavicoccus mobilis 8321.</title>
        <authorList>
            <consortium name="US DOE Joint Genome Institute"/>
            <person name="Lucas S."/>
            <person name="Han J."/>
            <person name="Lapidus A."/>
            <person name="Cheng J.-F."/>
            <person name="Goodwin L."/>
            <person name="Pitluck S."/>
            <person name="Peters L."/>
            <person name="Ovchinnikova G."/>
            <person name="Lu M."/>
            <person name="Detter J.C."/>
            <person name="Han C."/>
            <person name="Tapia R."/>
            <person name="Land M."/>
            <person name="Hauser L."/>
            <person name="Kyrpides N."/>
            <person name="Ivanova N."/>
            <person name="Pagani I."/>
            <person name="Vogl K."/>
            <person name="Liu Z."/>
            <person name="Imhoff J."/>
            <person name="Thiel V."/>
            <person name="Frigaard N.-U."/>
            <person name="Bryant D."/>
            <person name="Woyke T."/>
        </authorList>
    </citation>
    <scope>NUCLEOTIDE SEQUENCE [LARGE SCALE GENOMIC DNA]</scope>
    <source>
        <strain evidence="8 9">8321</strain>
    </source>
</reference>
<dbReference type="EC" id="4.2.2.-" evidence="4"/>
<comment type="function">
    <text evidence="4">Lytic transglycosylase with a strong preference for naked glycan strands that lack stem peptides.</text>
</comment>
<feature type="compositionally biased region" description="Basic and acidic residues" evidence="6">
    <location>
        <begin position="34"/>
        <end position="50"/>
    </location>
</feature>
<gene>
    <name evidence="4" type="primary">rlpA</name>
    <name evidence="8" type="ORF">Thimo_2778</name>
</gene>
<dbReference type="GO" id="GO:0071555">
    <property type="term" value="P:cell wall organization"/>
    <property type="evidence" value="ECO:0007669"/>
    <property type="project" value="UniProtKB-KW"/>
</dbReference>
<dbReference type="InterPro" id="IPR007730">
    <property type="entry name" value="SPOR-like_dom"/>
</dbReference>
<dbReference type="Gene3D" id="2.40.40.10">
    <property type="entry name" value="RlpA-like domain"/>
    <property type="match status" value="1"/>
</dbReference>
<evidence type="ECO:0000256" key="6">
    <source>
        <dbReference type="SAM" id="MobiDB-lite"/>
    </source>
</evidence>
<dbReference type="STRING" id="765912.Thimo_2778"/>
<dbReference type="Pfam" id="PF03330">
    <property type="entry name" value="DPBB_1"/>
    <property type="match status" value="1"/>
</dbReference>
<dbReference type="InterPro" id="IPR034718">
    <property type="entry name" value="RlpA"/>
</dbReference>
<feature type="region of interest" description="Disordered" evidence="6">
    <location>
        <begin position="1"/>
        <end position="68"/>
    </location>
</feature>
<dbReference type="SUPFAM" id="SSF110997">
    <property type="entry name" value="Sporulation related repeat"/>
    <property type="match status" value="1"/>
</dbReference>
<dbReference type="InterPro" id="IPR036908">
    <property type="entry name" value="RlpA-like_sf"/>
</dbReference>
<evidence type="ECO:0000256" key="3">
    <source>
        <dbReference type="ARBA" id="ARBA00023316"/>
    </source>
</evidence>
<accession>L0GZW2</accession>
<dbReference type="NCBIfam" id="TIGR00413">
    <property type="entry name" value="rlpA"/>
    <property type="match status" value="1"/>
</dbReference>
<sequence>MGGCVSDGGTRVSFDEETEGVFASADRPSSPERAQPDGESHQDSVSERKAVAAADDASPPDSQKGGSYTVFGKRYHVEASSKGHVEKGLASWYGRKFQGRLTSSGERYNMYAFTAAHKSLPLPTYAEVINLVNGRSVLVKVNDRGPFVDDRVIDLSYAAAKELQMVNAGVAMVEVRAIDPTEVKIDENMFLAANERSSAGKEGAAREAPGNAGKKDEVRLAASDGTPAPELVSAVAESDGKGTVGATAILASATTESQERQSAKRPERELYVKVGEFGNRDSAERLRRRLVDHLAEQVEVQATDNLLSRYAVQIGPLASPAQAKDVSEQLVALGVKGSGASFE</sequence>
<dbReference type="PANTHER" id="PTHR34183">
    <property type="entry name" value="ENDOLYTIC PEPTIDOGLYCAN TRANSGLYCOSYLASE RLPA"/>
    <property type="match status" value="1"/>
</dbReference>
<dbReference type="SUPFAM" id="SSF50685">
    <property type="entry name" value="Barwin-like endoglucanases"/>
    <property type="match status" value="1"/>
</dbReference>
<dbReference type="Pfam" id="PF05036">
    <property type="entry name" value="SPOR"/>
    <property type="match status" value="1"/>
</dbReference>
<keyword evidence="8" id="KW-0449">Lipoprotein</keyword>
<dbReference type="GO" id="GO:0042834">
    <property type="term" value="F:peptidoglycan binding"/>
    <property type="evidence" value="ECO:0007669"/>
    <property type="project" value="InterPro"/>
</dbReference>
<dbReference type="Gene3D" id="3.30.70.1070">
    <property type="entry name" value="Sporulation related repeat"/>
    <property type="match status" value="1"/>
</dbReference>
<dbReference type="AlphaFoldDB" id="L0GZW2"/>
<evidence type="ECO:0000313" key="8">
    <source>
        <dbReference type="EMBL" id="AGA91486.1"/>
    </source>
</evidence>
<dbReference type="InterPro" id="IPR009009">
    <property type="entry name" value="RlpA-like_DPBB"/>
</dbReference>
<dbReference type="eggNOG" id="COG0797">
    <property type="taxonomic scope" value="Bacteria"/>
</dbReference>
<dbReference type="PROSITE" id="PS51724">
    <property type="entry name" value="SPOR"/>
    <property type="match status" value="1"/>
</dbReference>
<evidence type="ECO:0000259" key="7">
    <source>
        <dbReference type="PROSITE" id="PS51724"/>
    </source>
</evidence>
<dbReference type="PANTHER" id="PTHR34183:SF1">
    <property type="entry name" value="ENDOLYTIC PEPTIDOGLYCAN TRANSGLYCOSYLASE RLPA"/>
    <property type="match status" value="1"/>
</dbReference>
<dbReference type="EMBL" id="CP003051">
    <property type="protein sequence ID" value="AGA91486.1"/>
    <property type="molecule type" value="Genomic_DNA"/>
</dbReference>
<organism evidence="8 9">
    <name type="scientific">Thioflavicoccus mobilis 8321</name>
    <dbReference type="NCBI Taxonomy" id="765912"/>
    <lineage>
        <taxon>Bacteria</taxon>
        <taxon>Pseudomonadati</taxon>
        <taxon>Pseudomonadota</taxon>
        <taxon>Gammaproteobacteria</taxon>
        <taxon>Chromatiales</taxon>
        <taxon>Chromatiaceae</taxon>
        <taxon>Thioflavicoccus</taxon>
    </lineage>
</organism>
<dbReference type="PATRIC" id="fig|765912.4.peg.2721"/>